<feature type="domain" description="AP2-coincident C-terminal" evidence="8">
    <location>
        <begin position="3295"/>
        <end position="3409"/>
    </location>
</feature>
<comment type="subcellular location">
    <subcellularLocation>
        <location evidence="1">Nucleus</location>
    </subcellularLocation>
</comment>
<feature type="region of interest" description="Disordered" evidence="6">
    <location>
        <begin position="2044"/>
        <end position="2067"/>
    </location>
</feature>
<dbReference type="OrthoDB" id="387736at2759"/>
<keyword evidence="5" id="KW-0539">Nucleus</keyword>
<feature type="compositionally biased region" description="Basic and acidic residues" evidence="6">
    <location>
        <begin position="1757"/>
        <end position="1775"/>
    </location>
</feature>
<proteinExistence type="predicted"/>
<keyword evidence="4" id="KW-0804">Transcription</keyword>
<gene>
    <name evidence="9" type="ORF">AK88_02002</name>
</gene>
<feature type="region of interest" description="Disordered" evidence="6">
    <location>
        <begin position="1878"/>
        <end position="1972"/>
    </location>
</feature>
<reference evidence="9 10" key="1">
    <citation type="submission" date="2014-03" db="EMBL/GenBank/DDBJ databases">
        <title>The Genome Sequence of Plasmodium fragile nilgiri.</title>
        <authorList>
            <consortium name="The Broad Institute Genomics Platform"/>
            <consortium name="The Broad Institute Genome Sequencing Center for Infectious Disease"/>
            <person name="Neafsey D."/>
            <person name="Duraisingh M."/>
            <person name="Young S.K."/>
            <person name="Zeng Q."/>
            <person name="Gargeya S."/>
            <person name="Abouelleil A."/>
            <person name="Alvarado L."/>
            <person name="Chapman S.B."/>
            <person name="Gainer-Dewar J."/>
            <person name="Goldberg J."/>
            <person name="Griggs A."/>
            <person name="Gujja S."/>
            <person name="Hansen M."/>
            <person name="Howarth C."/>
            <person name="Imamovic A."/>
            <person name="Larimer J."/>
            <person name="Pearson M."/>
            <person name="Poon T.W."/>
            <person name="Priest M."/>
            <person name="Roberts A."/>
            <person name="Saif S."/>
            <person name="Shea T."/>
            <person name="Sykes S."/>
            <person name="Wortman J."/>
            <person name="Nusbaum C."/>
            <person name="Birren B."/>
        </authorList>
    </citation>
    <scope>NUCLEOTIDE SEQUENCE [LARGE SCALE GENOMIC DNA]</scope>
    <source>
        <strain evidence="10">nilgiri</strain>
    </source>
</reference>
<dbReference type="Proteomes" id="UP000054561">
    <property type="component" value="Unassembled WGS sequence"/>
</dbReference>
<keyword evidence="10" id="KW-1185">Reference proteome</keyword>
<dbReference type="InterPro" id="IPR028078">
    <property type="entry name" value="ACDC"/>
</dbReference>
<dbReference type="GO" id="GO:0003700">
    <property type="term" value="F:DNA-binding transcription factor activity"/>
    <property type="evidence" value="ECO:0007669"/>
    <property type="project" value="InterPro"/>
</dbReference>
<dbReference type="Gene3D" id="1.20.5.2050">
    <property type="match status" value="2"/>
</dbReference>
<feature type="region of interest" description="Disordered" evidence="6">
    <location>
        <begin position="1544"/>
        <end position="1581"/>
    </location>
</feature>
<dbReference type="InterPro" id="IPR001471">
    <property type="entry name" value="AP2/ERF_dom"/>
</dbReference>
<keyword evidence="2" id="KW-0805">Transcription regulation</keyword>
<feature type="compositionally biased region" description="Polar residues" evidence="6">
    <location>
        <begin position="1923"/>
        <end position="1949"/>
    </location>
</feature>
<evidence type="ECO:0000256" key="6">
    <source>
        <dbReference type="SAM" id="MobiDB-lite"/>
    </source>
</evidence>
<feature type="compositionally biased region" description="Basic and acidic residues" evidence="6">
    <location>
        <begin position="1606"/>
        <end position="1622"/>
    </location>
</feature>
<feature type="domain" description="AP2/ERF" evidence="7">
    <location>
        <begin position="826"/>
        <end position="876"/>
    </location>
</feature>
<dbReference type="OMA" id="ATHISEH"/>
<accession>A0A0D9QRT0</accession>
<dbReference type="GeneID" id="24267316"/>
<dbReference type="Pfam" id="PF00847">
    <property type="entry name" value="AP2"/>
    <property type="match status" value="1"/>
</dbReference>
<feature type="compositionally biased region" description="Basic and acidic residues" evidence="6">
    <location>
        <begin position="113"/>
        <end position="136"/>
    </location>
</feature>
<dbReference type="GO" id="GO:0005634">
    <property type="term" value="C:nucleus"/>
    <property type="evidence" value="ECO:0007669"/>
    <property type="project" value="UniProtKB-SubCell"/>
</dbReference>
<evidence type="ECO:0000256" key="1">
    <source>
        <dbReference type="ARBA" id="ARBA00004123"/>
    </source>
</evidence>
<feature type="region of interest" description="Disordered" evidence="6">
    <location>
        <begin position="1752"/>
        <end position="1776"/>
    </location>
</feature>
<feature type="compositionally biased region" description="Basic and acidic residues" evidence="6">
    <location>
        <begin position="1642"/>
        <end position="1655"/>
    </location>
</feature>
<evidence type="ECO:0000256" key="5">
    <source>
        <dbReference type="ARBA" id="ARBA00023242"/>
    </source>
</evidence>
<feature type="region of interest" description="Disordered" evidence="6">
    <location>
        <begin position="1604"/>
        <end position="1684"/>
    </location>
</feature>
<feature type="region of interest" description="Disordered" evidence="6">
    <location>
        <begin position="1995"/>
        <end position="2014"/>
    </location>
</feature>
<dbReference type="VEuPathDB" id="PlasmoDB:AK88_02002"/>
<dbReference type="RefSeq" id="XP_012335060.1">
    <property type="nucleotide sequence ID" value="XM_012479637.1"/>
</dbReference>
<name>A0A0D9QRT0_PLAFR</name>
<feature type="compositionally biased region" description="Polar residues" evidence="6">
    <location>
        <begin position="1656"/>
        <end position="1668"/>
    </location>
</feature>
<feature type="compositionally biased region" description="Polar residues" evidence="6">
    <location>
        <begin position="188"/>
        <end position="198"/>
    </location>
</feature>
<protein>
    <recommendedName>
        <fullName evidence="11">AP2/ERF domain-containing protein</fullName>
    </recommendedName>
</protein>
<feature type="region of interest" description="Disordered" evidence="6">
    <location>
        <begin position="156"/>
        <end position="203"/>
    </location>
</feature>
<feature type="region of interest" description="Disordered" evidence="6">
    <location>
        <begin position="2811"/>
        <end position="2832"/>
    </location>
</feature>
<evidence type="ECO:0000256" key="4">
    <source>
        <dbReference type="ARBA" id="ARBA00023163"/>
    </source>
</evidence>
<sequence length="3425" mass="381022">MDRRKYQQDIRSDELRVGDEETHKMHPCNVDKDYVAGKVKMNFTSNFDLEDKEKEVNQWGEKRGTHYKLNEDTRSAYNIGAADMNNKFESSMNLTQVNLPVSEEQILLSSQNDLHDKEREKEREKERQKGKAKDSCGIDPMSHINVTFAGGHINALSPEQQRSGGSKRIDIRPLEKVDGQRNPHDGGTSRTNINMNISDDQRRSGLDGAHISATREQYVNTVTTNFETWCNKEVSVNDQCSCNTGVHKEGAHLREAIRARGVGADDTAHEEEQKDCAMVSVEQVCRWGSGMDNVESYYDKKSACHMMQGGRSSALGEEEQDEKSKTNPIIMQGLNEVRRNNSMNTSGSYVDNGKKDNIYEESFVRCSNLQQNYVSEGHLDEENKRANVFHGDDTDWVSTVNTKETPPNVEDRPSNRCPLVKDIVHLRKNLHGAEKESKLGKSLQVGCTNILVCIGTEIKEKWTANAPNGDTPKLPEQVRKIDNELEITNEEIKNVGQDNLEGYKKNVCKADLEQGPNETVSHERVSRFPGDAVIGIVSSGKIDAPAGGGKNNAINYIGVENKTDAHLAGGNEEHFSCAERAVEQLDGAPLGAPPLRQSSQERRTKMGIPIRIGAVVDETAHRGMEQTAVEEEGKKKDRSPEMCKVGVDVSNELDDKSRSKQISLCRERENGFTPQDILSKSKYSTDNQLVGVIPRTLVSVDYTPDAHGVGFKTSRTRFGERKLIHMVDAKWSEGDKYIMDNYQRCENIPMGIYGNGHEEILAHRTDAYSSFEKEMNSALLDLHKDGVDVCQDSITHLSDCKKKKKRTGIPLNERKYYRVLAKQMVKIQGLTFDHNQIRWIAYWKNENNKQIQKHFPVCKYGFYKARQLALEFRNSKFSPGSQAVSMQAVAISEVDKPGVNSLGVEKGGVINCGVNPPQSSKKSSHKKDVARVRNQEPTQKDSQLIEAHTKNKRKDAKVGIHNPRKRSRISSRRVDLSVERGGIVANPSHAARTMKRDNEPKNVDAKSNLTCVNKRINACRASAYEENNPIGRSAVGSFSGGRYARMTRPDLKNVHNVLACESGHNLSSIPNVPHSTISQGFPDFMGNQVVGGLTNLSDFGGYIGGRENRYDQNNHTTTDGHPPNRHEFATGSYGSVNFYDQNGIIITGPQINAWHSEHGGRNNYTYMVNNFEAMPRGHNIAMSSCLSGVPTEVAYMNHGMSGEPLLNGQFTDTHKNVSNQLNPFFGVNDGRNLQTVTDAAMSSKWGGHTQMGNYIHCSNFNNADMKNEGEETYSPCFRGVPCGSPQHMRGGTYQYQYSSMNEGRTQNMGPHFNSAKALVDGTWNSPYEEETGANPSNHSTVENCVKNSLEGRRVRSSAISSGSCVGGIGSQGMVKTPLAILAGDNPMQNKKKEDLTLSLNVNMHSRANGERSERETWNLTRASTATHISEHLGELINVNRSIYCERSQGRSLPSEGGASGEVVGRLMNKGEESTRGKVNVLGDNAEACGRLRNSPEQWISIQPMEKDKTTIKNACVENGQAGNVACGQSVEGVTSAYAVGTTVGNPERKTSERNVMSKNKGKKNNSAKRTNTKGERSCNDSHIRENSISLVSESVIVSRSYQWNGEEDRGETRAIGSGEKKQGGMSREVSKTKSSKKSAKEKKKEKNELNVDHTGGKQNRNGCNQICDSKNKGSEEVSSALNNPNEWTHSMSLIQRKGNISEEPNNAVMYEERKCTSEKQLDSCGQLNQLSPNTPFSVSIGEYNVPQCVLGPSGAKNGERGREKGSSELGKKETGVVEEEEEEMYTYKLNELEKNTCNDQDEDEYYYNEIMKMPKIKGVHFDIRQKRWCAYGHKKKECFSVYRYGFLIARELAVKSRLKVQKRKNNMKLKKNKNYMNSENVCGKNGVSPVKKQKTVGDKQTHSTDNLDISSLPYDGLDRNKNRVSLNDYTSPPSQIGSTACTPTTQFNDQEGHPMGSTTPTGDSNSHEHDKQHEVMDDRIDMNANLFPIQFAHSGETESLKGPSARGSKLRPYKGSGASGTYIGNPYGGFYDKPDRYANRSYTGMPSEMEGPTRRHHTGEVGSKRGSGAQHIVPLDNMVHHSEKVKNCNYLGNLNRISNVNQAQEQMEFCGPNEQLFLNGEVTSDNLYDAYNGNGEMNQMIHSSEGRETMNFFNMRNVERCVFRGPNDECQSYNGDVNLYSVARANADMQKMGSVPIMSIPMGCIPVGLAPCLGNGSIMSNSANEEARNRFHRIAVMNDGYVGSSREQVRVNEVMNTQGGFQLGVGAGLPIDSNKTCVPDMQHRNRTNNRTHRNGITDGSRECVQNKEEVAIVEPVVESKPNRMRLKNDVVANGYCSFRSNCEKGTPVGSDKGGGTNLTANAVTCVNSTPQVNSGGKPFLEVHGGSIGGAANRIDGKANAGIHFLGITPSPQQTAAQNMLLQFPHGNSSQGQGPFINSWVTESGKNLPSAKISIGNPTQSACDTTPRINTNQWGVQKNRERQNDVGRVINMSDTNFLQNDMNRGVVENYCAVRSFEPYGAHNLMRNTTWRRRNVESDCAKGKITSCLVAEEKTNSGVGKEPHVEYDRNVAHIGSGYSEYNMNPCVDVNDSFAQNEQCVTLACKNYGGDAFIIPFGEEGKNETDKHLEENEKKFLHQIFQDNRNIGHIEVDIKNKPIESCLEKNKRLNFEEVNMFNAEVDEVREPVVSVNTAELDRNERRNERVSPPKWVQINGKAISYDKVDVGKTDREATNKGVKIMKREKKKKKTKEDITSQSVNHIFHSLDVANVQCEEKQACSDKNKRCKSGFANFTGSDETCTTWEDGAQTCLLPESTLDGNQGEENGVGGTQDTASNRSPIRVHMFKCHTNRSDAWGRRGELVGKYKCGRGMNAELSNSGECENSGATSTCGVQFKGTGATMQSKIKPKLDMLMLDGTTTGEEEEKYSKLYPRRRINFPLLQNKRSELICQQYDPYGGMVIRAKGGSNGNIKSGEEQGGDPLVFLKGTDKGGTENIICDDHGKVMLNGGLPYVDFPFTFSTTNGESPPNGIKCEQLKDNQMNPLEKPQTVRRFENRYGGGKSGHYAEEAANGLVLKNVDASRADLLHPSNNRSNDREVNRWDVLAGALRDGRFNGGFFRAAPNCFLSKGAPEKASNEDVHRFEADRMMAAAEVFLNRDYFDVCGNVPVVEGDTVFNGVISEVPRGGHSEWLSRDSRKRDNKKGTVLKNVHILREYGERFPHRGSEEGGVAYEKAVDGNTSRVDSLLDRYCLSLFGSMKISDFMPMHCGGTQIEQVLFVEPYHEYACLSLHDLNMNRAKDVNQTIHFKKLILKYLIMDLFHNISVPEFSKMTNDRTHFFVNPQKYASSYPLTNEVDKNRDLLQRVEKYHLKCVNNIYDMKFVQLYWDVFMTCLVKNVTASVLPFEEHCMVMRSLLLLYLESCSSGGQKCS</sequence>
<evidence type="ECO:0000256" key="2">
    <source>
        <dbReference type="ARBA" id="ARBA00023015"/>
    </source>
</evidence>
<evidence type="ECO:0000256" key="3">
    <source>
        <dbReference type="ARBA" id="ARBA00023125"/>
    </source>
</evidence>
<evidence type="ECO:0000313" key="10">
    <source>
        <dbReference type="Proteomes" id="UP000054561"/>
    </source>
</evidence>
<feature type="compositionally biased region" description="Basic and acidic residues" evidence="6">
    <location>
        <begin position="1572"/>
        <end position="1581"/>
    </location>
</feature>
<organism evidence="9 10">
    <name type="scientific">Plasmodium fragile</name>
    <dbReference type="NCBI Taxonomy" id="5857"/>
    <lineage>
        <taxon>Eukaryota</taxon>
        <taxon>Sar</taxon>
        <taxon>Alveolata</taxon>
        <taxon>Apicomplexa</taxon>
        <taxon>Aconoidasida</taxon>
        <taxon>Haemosporida</taxon>
        <taxon>Plasmodiidae</taxon>
        <taxon>Plasmodium</taxon>
        <taxon>Plasmodium (Plasmodium)</taxon>
    </lineage>
</organism>
<dbReference type="EMBL" id="KQ001662">
    <property type="protein sequence ID" value="KJP88386.1"/>
    <property type="molecule type" value="Genomic_DNA"/>
</dbReference>
<feature type="compositionally biased region" description="Basic and acidic residues" evidence="6">
    <location>
        <begin position="167"/>
        <end position="184"/>
    </location>
</feature>
<evidence type="ECO:0000259" key="8">
    <source>
        <dbReference type="Pfam" id="PF14733"/>
    </source>
</evidence>
<feature type="compositionally biased region" description="Basic residues" evidence="6">
    <location>
        <begin position="962"/>
        <end position="971"/>
    </location>
</feature>
<feature type="compositionally biased region" description="Basic residues" evidence="6">
    <location>
        <begin position="2284"/>
        <end position="2293"/>
    </location>
</feature>
<dbReference type="GO" id="GO:0003677">
    <property type="term" value="F:DNA binding"/>
    <property type="evidence" value="ECO:0007669"/>
    <property type="project" value="UniProtKB-KW"/>
</dbReference>
<dbReference type="Pfam" id="PF14733">
    <property type="entry name" value="ACDC"/>
    <property type="match status" value="1"/>
</dbReference>
<keyword evidence="3" id="KW-0238">DNA-binding</keyword>
<feature type="region of interest" description="Disordered" evidence="6">
    <location>
        <begin position="913"/>
        <end position="973"/>
    </location>
</feature>
<evidence type="ECO:0000313" key="9">
    <source>
        <dbReference type="EMBL" id="KJP88386.1"/>
    </source>
</evidence>
<evidence type="ECO:0008006" key="11">
    <source>
        <dbReference type="Google" id="ProtNLM"/>
    </source>
</evidence>
<feature type="region of interest" description="Disordered" evidence="6">
    <location>
        <begin position="109"/>
        <end position="143"/>
    </location>
</feature>
<feature type="region of interest" description="Disordered" evidence="6">
    <location>
        <begin position="2277"/>
        <end position="2298"/>
    </location>
</feature>
<evidence type="ECO:0000259" key="7">
    <source>
        <dbReference type="Pfam" id="PF00847"/>
    </source>
</evidence>